<dbReference type="EMBL" id="CP013738">
    <property type="protein sequence ID" value="ALU95319.1"/>
    <property type="molecule type" value="Genomic_DNA"/>
</dbReference>
<evidence type="ECO:0000256" key="7">
    <source>
        <dbReference type="ARBA" id="ARBA00023235"/>
    </source>
</evidence>
<dbReference type="InterPro" id="IPR001844">
    <property type="entry name" value="Cpn60/GroEL"/>
</dbReference>
<evidence type="ECO:0000256" key="11">
    <source>
        <dbReference type="RuleBase" id="RU000419"/>
    </source>
</evidence>
<evidence type="ECO:0000256" key="1">
    <source>
        <dbReference type="ARBA" id="ARBA00004191"/>
    </source>
</evidence>
<dbReference type="Gene3D" id="3.50.7.10">
    <property type="entry name" value="GroEL"/>
    <property type="match status" value="1"/>
</dbReference>
<dbReference type="GO" id="GO:0005524">
    <property type="term" value="F:ATP binding"/>
    <property type="evidence" value="ECO:0007669"/>
    <property type="project" value="UniProtKB-UniRule"/>
</dbReference>
<evidence type="ECO:0000313" key="13">
    <source>
        <dbReference type="Proteomes" id="UP000064183"/>
    </source>
</evidence>
<evidence type="ECO:0000256" key="6">
    <source>
        <dbReference type="ARBA" id="ARBA00023186"/>
    </source>
</evidence>
<evidence type="ECO:0000256" key="9">
    <source>
        <dbReference type="HAMAP-Rule" id="MF_00600"/>
    </source>
</evidence>
<comment type="subunit">
    <text evidence="9 11">Forms a cylinder of 14 subunits composed of two heptameric rings stacked back-to-back. Interacts with the co-chaperonin GroES.</text>
</comment>
<evidence type="ECO:0000256" key="8">
    <source>
        <dbReference type="ARBA" id="ARBA00025702"/>
    </source>
</evidence>
<dbReference type="GO" id="GO:0051082">
    <property type="term" value="F:unfolded protein binding"/>
    <property type="evidence" value="ECO:0007669"/>
    <property type="project" value="UniProtKB-UniRule"/>
</dbReference>
<dbReference type="KEGG" id="sgb:WQO_19565"/>
<dbReference type="NCBIfam" id="NF009488">
    <property type="entry name" value="PRK12850.1"/>
    <property type="match status" value="1"/>
</dbReference>
<dbReference type="PANTHER" id="PTHR45633">
    <property type="entry name" value="60 KDA HEAT SHOCK PROTEIN, MITOCHONDRIAL"/>
    <property type="match status" value="1"/>
</dbReference>
<dbReference type="GO" id="GO:0005737">
    <property type="term" value="C:cytoplasm"/>
    <property type="evidence" value="ECO:0007669"/>
    <property type="project" value="UniProtKB-SubCell"/>
</dbReference>
<dbReference type="InterPro" id="IPR027413">
    <property type="entry name" value="GROEL-like_equatorial_sf"/>
</dbReference>
<reference evidence="12 13" key="1">
    <citation type="journal article" date="2012" name="J. Bacteriol.">
        <title>Draft genome sequence of Streptomyces globisporus C-1027, which produces an antitumor antibiotic consisting of a nine-membered enediyne with a chromoprotein.</title>
        <authorList>
            <person name="Wang L."/>
            <person name="Wang S."/>
            <person name="He Q."/>
            <person name="Yu T."/>
            <person name="Li Q."/>
            <person name="Hong B."/>
        </authorList>
    </citation>
    <scope>NUCLEOTIDE SEQUENCE [LARGE SCALE GENOMIC DNA]</scope>
    <source>
        <strain evidence="12 13">C-1027</strain>
    </source>
</reference>
<feature type="binding site" evidence="9">
    <location>
        <begin position="29"/>
        <end position="32"/>
    </location>
    <ligand>
        <name>ATP</name>
        <dbReference type="ChEBI" id="CHEBI:30616"/>
    </ligand>
</feature>
<dbReference type="FunFam" id="3.50.7.10:FF:000001">
    <property type="entry name" value="60 kDa chaperonin"/>
    <property type="match status" value="1"/>
</dbReference>
<dbReference type="GeneID" id="97760002"/>
<dbReference type="RefSeq" id="WP_003967345.1">
    <property type="nucleotide sequence ID" value="NZ_CP013738.1"/>
</dbReference>
<comment type="caution">
    <text evidence="9">Lacks conserved residue(s) required for the propagation of feature annotation.</text>
</comment>
<dbReference type="NCBIfam" id="NF009489">
    <property type="entry name" value="PRK12851.1"/>
    <property type="match status" value="1"/>
</dbReference>
<protein>
    <recommendedName>
        <fullName evidence="9">Chaperonin GroEL</fullName>
        <ecNumber evidence="9">5.6.1.7</ecNumber>
    </recommendedName>
    <alternativeName>
        <fullName evidence="9">60 kDa chaperonin</fullName>
    </alternativeName>
    <alternativeName>
        <fullName evidence="9">Chaperonin-60</fullName>
        <shortName evidence="9">Cpn60</shortName>
    </alternativeName>
</protein>
<gene>
    <name evidence="9 12" type="primary">groEL</name>
    <name evidence="9" type="synonym">groL</name>
    <name evidence="12" type="ORF">WQO_19565</name>
</gene>
<dbReference type="GeneID" id="27784574"/>
<proteinExistence type="inferred from homology"/>
<evidence type="ECO:0000256" key="10">
    <source>
        <dbReference type="RuleBase" id="RU000418"/>
    </source>
</evidence>
<dbReference type="NCBIfam" id="NF000592">
    <property type="entry name" value="PRK00013.1"/>
    <property type="match status" value="1"/>
</dbReference>
<dbReference type="InterPro" id="IPR027409">
    <property type="entry name" value="GroEL-like_apical_dom_sf"/>
</dbReference>
<comment type="function">
    <text evidence="9 11">Together with its co-chaperonin GroES, plays an essential role in assisting protein folding. The GroEL-GroES system forms a nano-cage that allows encapsulation of the non-native substrate proteins and provides a physical environment optimized to promote and accelerate protein folding.</text>
</comment>
<sequence>MAKIIAFDEEARRGLERGMNQLADAVKVTLGPKGRNVVLEKKWGAPTITNDGVSIAKEIELEDPYEKIGAELVKEVAKKTDDVAGDGTTTATVLAQALVREGLRNVAAGANPMALKRGIEKAVEAVSAALLEQAKDVETKEQIASTASISAADTEIGAKIAEAMDKVGKEGVITVEESQTFGLELELTEGMRFDKGYISAYFATDMERMEASLDDPYILIVNSKIGSVKDLIPLLEKVMQSGKPLLIIAEDVEGEALSTLVVNKIKGTFKSVAVKAPGFGDRRKAMLADIAILTGGTVISEEVGLKLENAGLDLLGRARKVVITKDETTIVDGAGDSDQVQGRVNQIRAEIENSDSDYDREKLQERLAKLAGGVAVIKAGAATEVELKERKHRIEDAVRNAKAAVEEGIVAGGGVALLQASAVFEKLDLTGDEATGANAVKLALEAPLKQIAVNGGLEGGVVVEKVRNLPIGHGLNAATGEYVDMIAEGILDPAKVTRSALQNAASIAALFLTTEAVIADKPEKAGAAAPGGMPGGDMDF</sequence>
<dbReference type="SUPFAM" id="SSF52029">
    <property type="entry name" value="GroEL apical domain-like"/>
    <property type="match status" value="1"/>
</dbReference>
<dbReference type="InterPro" id="IPR027410">
    <property type="entry name" value="TCP-1-like_intermed_sf"/>
</dbReference>
<dbReference type="EC" id="5.6.1.7" evidence="9"/>
<organism evidence="12 13">
    <name type="scientific">Streptomyces globisporus C-1027</name>
    <dbReference type="NCBI Taxonomy" id="1172567"/>
    <lineage>
        <taxon>Bacteria</taxon>
        <taxon>Bacillati</taxon>
        <taxon>Actinomycetota</taxon>
        <taxon>Actinomycetes</taxon>
        <taxon>Kitasatosporales</taxon>
        <taxon>Streptomycetaceae</taxon>
        <taxon>Streptomyces</taxon>
    </lineage>
</organism>
<keyword evidence="6 9" id="KW-0143">Chaperone</keyword>
<dbReference type="SUPFAM" id="SSF48592">
    <property type="entry name" value="GroEL equatorial domain-like"/>
    <property type="match status" value="1"/>
</dbReference>
<evidence type="ECO:0000256" key="5">
    <source>
        <dbReference type="ARBA" id="ARBA00022840"/>
    </source>
</evidence>
<dbReference type="GO" id="GO:0042026">
    <property type="term" value="P:protein refolding"/>
    <property type="evidence" value="ECO:0007669"/>
    <property type="project" value="UniProtKB-UniRule"/>
</dbReference>
<dbReference type="NCBIfam" id="NF009487">
    <property type="entry name" value="PRK12849.1"/>
    <property type="match status" value="1"/>
</dbReference>
<comment type="subcellular location">
    <subcellularLocation>
        <location evidence="2">Cell surface</location>
    </subcellularLocation>
    <subcellularLocation>
        <location evidence="9">Cytoplasm</location>
    </subcellularLocation>
    <subcellularLocation>
        <location evidence="8">Secreted</location>
        <location evidence="8">Capsule</location>
    </subcellularLocation>
    <subcellularLocation>
        <location evidence="1">Secreted</location>
        <location evidence="1">Cell wall</location>
    </subcellularLocation>
</comment>
<evidence type="ECO:0000256" key="2">
    <source>
        <dbReference type="ARBA" id="ARBA00004241"/>
    </source>
</evidence>
<feature type="binding site" evidence="9">
    <location>
        <position position="492"/>
    </location>
    <ligand>
        <name>ATP</name>
        <dbReference type="ChEBI" id="CHEBI:30616"/>
    </ligand>
</feature>
<keyword evidence="5 9" id="KW-0067">ATP-binding</keyword>
<feature type="binding site" evidence="9">
    <location>
        <begin position="86"/>
        <end position="90"/>
    </location>
    <ligand>
        <name>ATP</name>
        <dbReference type="ChEBI" id="CHEBI:30616"/>
    </ligand>
</feature>
<dbReference type="Proteomes" id="UP000064183">
    <property type="component" value="Chromosome"/>
</dbReference>
<evidence type="ECO:0000313" key="12">
    <source>
        <dbReference type="EMBL" id="ALU95319.1"/>
    </source>
</evidence>
<dbReference type="STRING" id="1172567.WQO_19565"/>
<feature type="binding site" evidence="9">
    <location>
        <begin position="476"/>
        <end position="478"/>
    </location>
    <ligand>
        <name>ATP</name>
        <dbReference type="ChEBI" id="CHEBI:30616"/>
    </ligand>
</feature>
<dbReference type="GO" id="GO:0042603">
    <property type="term" value="C:capsule"/>
    <property type="evidence" value="ECO:0007669"/>
    <property type="project" value="UniProtKB-SubCell"/>
</dbReference>
<dbReference type="GO" id="GO:0009986">
    <property type="term" value="C:cell surface"/>
    <property type="evidence" value="ECO:0007669"/>
    <property type="project" value="UniProtKB-SubCell"/>
</dbReference>
<dbReference type="GO" id="GO:0009408">
    <property type="term" value="P:response to heat"/>
    <property type="evidence" value="ECO:0007669"/>
    <property type="project" value="UniProtKB-ARBA"/>
</dbReference>
<name>A0A0U3BD33_STRGL</name>
<dbReference type="Gene3D" id="1.10.560.10">
    <property type="entry name" value="GroEL-like equatorial domain"/>
    <property type="match status" value="1"/>
</dbReference>
<accession>A0A0U3BD33</accession>
<keyword evidence="4 9" id="KW-0547">Nucleotide-binding</keyword>
<dbReference type="InterPro" id="IPR018370">
    <property type="entry name" value="Chaperonin_Cpn60_CS"/>
</dbReference>
<dbReference type="PROSITE" id="PS00296">
    <property type="entry name" value="CHAPERONINS_CPN60"/>
    <property type="match status" value="1"/>
</dbReference>
<feature type="binding site" evidence="9">
    <location>
        <position position="413"/>
    </location>
    <ligand>
        <name>ATP</name>
        <dbReference type="ChEBI" id="CHEBI:30616"/>
    </ligand>
</feature>
<dbReference type="SUPFAM" id="SSF54849">
    <property type="entry name" value="GroEL-intermediate domain like"/>
    <property type="match status" value="1"/>
</dbReference>
<dbReference type="GO" id="GO:0016853">
    <property type="term" value="F:isomerase activity"/>
    <property type="evidence" value="ECO:0007669"/>
    <property type="project" value="UniProtKB-KW"/>
</dbReference>
<evidence type="ECO:0000256" key="3">
    <source>
        <dbReference type="ARBA" id="ARBA00006607"/>
    </source>
</evidence>
<comment type="similarity">
    <text evidence="3 9 10">Belongs to the chaperonin (HSP60) family.</text>
</comment>
<dbReference type="GO" id="GO:0140662">
    <property type="term" value="F:ATP-dependent protein folding chaperone"/>
    <property type="evidence" value="ECO:0007669"/>
    <property type="project" value="InterPro"/>
</dbReference>
<dbReference type="InterPro" id="IPR002423">
    <property type="entry name" value="Cpn60/GroEL/TCP-1"/>
</dbReference>
<dbReference type="AlphaFoldDB" id="A0A0U3BD33"/>
<dbReference type="HAMAP" id="MF_00600">
    <property type="entry name" value="CH60"/>
    <property type="match status" value="1"/>
</dbReference>
<evidence type="ECO:0000256" key="4">
    <source>
        <dbReference type="ARBA" id="ARBA00022741"/>
    </source>
</evidence>
<dbReference type="PRINTS" id="PR00298">
    <property type="entry name" value="CHAPERONIN60"/>
</dbReference>
<dbReference type="CDD" id="cd03344">
    <property type="entry name" value="GroEL"/>
    <property type="match status" value="1"/>
</dbReference>
<dbReference type="NCBIfam" id="TIGR02348">
    <property type="entry name" value="GroEL"/>
    <property type="match status" value="1"/>
</dbReference>
<dbReference type="Gene3D" id="3.30.260.10">
    <property type="entry name" value="TCP-1-like chaperonin intermediate domain"/>
    <property type="match status" value="1"/>
</dbReference>
<keyword evidence="7 9" id="KW-0413">Isomerase</keyword>
<keyword evidence="9" id="KW-0963">Cytoplasm</keyword>
<dbReference type="Pfam" id="PF00118">
    <property type="entry name" value="Cpn60_TCP1"/>
    <property type="match status" value="1"/>
</dbReference>